<dbReference type="EMBL" id="ASHM01084550">
    <property type="protein sequence ID" value="PNX61147.1"/>
    <property type="molecule type" value="Genomic_DNA"/>
</dbReference>
<proteinExistence type="predicted"/>
<reference evidence="1 2" key="2">
    <citation type="journal article" date="2017" name="Front. Plant Sci.">
        <title>Gene Classification and Mining of Molecular Markers Useful in Red Clover (Trifolium pratense) Breeding.</title>
        <authorList>
            <person name="Istvanek J."/>
            <person name="Dluhosova J."/>
            <person name="Dluhos P."/>
            <person name="Patkova L."/>
            <person name="Nedelnik J."/>
            <person name="Repkova J."/>
        </authorList>
    </citation>
    <scope>NUCLEOTIDE SEQUENCE [LARGE SCALE GENOMIC DNA]</scope>
    <source>
        <strain evidence="2">cv. Tatra</strain>
        <tissue evidence="1">Young leaves</tissue>
    </source>
</reference>
<dbReference type="ExpressionAtlas" id="A0A2K3K4C5">
    <property type="expression patterns" value="baseline"/>
</dbReference>
<reference evidence="1 2" key="1">
    <citation type="journal article" date="2014" name="Am. J. Bot.">
        <title>Genome assembly and annotation for red clover (Trifolium pratense; Fabaceae).</title>
        <authorList>
            <person name="Istvanek J."/>
            <person name="Jaros M."/>
            <person name="Krenek A."/>
            <person name="Repkova J."/>
        </authorList>
    </citation>
    <scope>NUCLEOTIDE SEQUENCE [LARGE SCALE GENOMIC DNA]</scope>
    <source>
        <strain evidence="2">cv. Tatra</strain>
        <tissue evidence="1">Young leaves</tissue>
    </source>
</reference>
<name>A0A2K3K4C5_TRIPR</name>
<evidence type="ECO:0000313" key="1">
    <source>
        <dbReference type="EMBL" id="PNX61147.1"/>
    </source>
</evidence>
<dbReference type="AlphaFoldDB" id="A0A2K3K4C5"/>
<dbReference type="Proteomes" id="UP000236291">
    <property type="component" value="Unassembled WGS sequence"/>
</dbReference>
<evidence type="ECO:0000313" key="2">
    <source>
        <dbReference type="Proteomes" id="UP000236291"/>
    </source>
</evidence>
<accession>A0A2K3K4C5</accession>
<sequence length="81" mass="8977">MSRTVRMSQIGSCSGKFLTALQSRRCSEGFTMAGESEAFAKSELAVVLCLDKDFSPDEGFSPRRLSWFHLEASLNVNLKRG</sequence>
<organism evidence="1 2">
    <name type="scientific">Trifolium pratense</name>
    <name type="common">Red clover</name>
    <dbReference type="NCBI Taxonomy" id="57577"/>
    <lineage>
        <taxon>Eukaryota</taxon>
        <taxon>Viridiplantae</taxon>
        <taxon>Streptophyta</taxon>
        <taxon>Embryophyta</taxon>
        <taxon>Tracheophyta</taxon>
        <taxon>Spermatophyta</taxon>
        <taxon>Magnoliopsida</taxon>
        <taxon>eudicotyledons</taxon>
        <taxon>Gunneridae</taxon>
        <taxon>Pentapetalae</taxon>
        <taxon>rosids</taxon>
        <taxon>fabids</taxon>
        <taxon>Fabales</taxon>
        <taxon>Fabaceae</taxon>
        <taxon>Papilionoideae</taxon>
        <taxon>50 kb inversion clade</taxon>
        <taxon>NPAAA clade</taxon>
        <taxon>Hologalegina</taxon>
        <taxon>IRL clade</taxon>
        <taxon>Trifolieae</taxon>
        <taxon>Trifolium</taxon>
    </lineage>
</organism>
<comment type="caution">
    <text evidence="1">The sequence shown here is derived from an EMBL/GenBank/DDBJ whole genome shotgun (WGS) entry which is preliminary data.</text>
</comment>
<protein>
    <submittedName>
        <fullName evidence="1">Uncharacterized protein</fullName>
    </submittedName>
</protein>
<gene>
    <name evidence="1" type="ORF">L195_g052304</name>
</gene>